<dbReference type="RefSeq" id="WP_268542139.1">
    <property type="nucleotide sequence ID" value="NZ_JALAOH010000003.1"/>
</dbReference>
<protein>
    <submittedName>
        <fullName evidence="1">DUF4365 domain-containing protein</fullName>
    </submittedName>
</protein>
<reference evidence="1" key="1">
    <citation type="submission" date="2022-02" db="EMBL/GenBank/DDBJ databases">
        <title>Crop Bioprotection Bacillus Genome Sequencing.</title>
        <authorList>
            <person name="Dunlap C."/>
        </authorList>
    </citation>
    <scope>NUCLEOTIDE SEQUENCE</scope>
    <source>
        <strain evidence="1">98-1</strain>
    </source>
</reference>
<dbReference type="Proteomes" id="UP001067121">
    <property type="component" value="Unassembled WGS sequence"/>
</dbReference>
<dbReference type="AlphaFoldDB" id="A0AAP3CGB5"/>
<evidence type="ECO:0000313" key="2">
    <source>
        <dbReference type="Proteomes" id="UP001067121"/>
    </source>
</evidence>
<gene>
    <name evidence="1" type="ORF">MOC71_00755</name>
</gene>
<proteinExistence type="predicted"/>
<dbReference type="EMBL" id="JALAOH010000003">
    <property type="protein sequence ID" value="MCY8315302.1"/>
    <property type="molecule type" value="Genomic_DNA"/>
</dbReference>
<organism evidence="1 2">
    <name type="scientific">Bacillus vallismortis</name>
    <dbReference type="NCBI Taxonomy" id="72361"/>
    <lineage>
        <taxon>Bacteria</taxon>
        <taxon>Bacillati</taxon>
        <taxon>Bacillota</taxon>
        <taxon>Bacilli</taxon>
        <taxon>Bacillales</taxon>
        <taxon>Bacillaceae</taxon>
        <taxon>Bacillus</taxon>
    </lineage>
</organism>
<sequence>MISKKRNEKNHDKIDTTIIENLACLEINNLTLQPPFHLVSNITWNDKGISFDGEILVYNNKNLVKSNVVGEVRVQVKGTTTFKKIHKRVKIKHPVKKEDIEVYYKFGVGVFYFVVTINPTTLKRQAYYRMLAPFDLKMLLVELDKNGKKSITLDFKKLDKGALEPLCNRFINIVKKQPQQYIEVSEQMNFTSYKVDISDINNDYSDLFERTAYVYGFTADNIGIPIDVAQLTKIQSVKTESIRLNDEEVNITYEIIETEDYHKVVIEDTLSIELQKEKIAGSFKLGKLKTLGSYMKCLQIINYFMVHDKLPFQSFQLQLRLDNKKKLETIEEDIKSHKELIDVCSQIGINENYVFNKDENLSSLFNGIIKVFKKKQYKLLNINNQEKLENMRLYAINLSDYVRVRLVFTGDNFINFYSNEVLTTIGGLLPKTDLLREHDQDDKIPVGLPDNWEDYYQRVSIYSAQNVEEMAKDANFDFEIVKLSFSDKHHDIKAHLTINTSLNYINYYNKFHDEKYLDLALDLNQRHLSKFLTEDIPKVNIHLIKLIKGYKLSEEEQADILDIQDRAESATDKTLSFACEVLLESKVKAQRIFNSLEAEDKEKLMEFPIYHFYENLR</sequence>
<name>A0AAP3CGB5_BACVA</name>
<comment type="caution">
    <text evidence="1">The sequence shown here is derived from an EMBL/GenBank/DDBJ whole genome shotgun (WGS) entry which is preliminary data.</text>
</comment>
<evidence type="ECO:0000313" key="1">
    <source>
        <dbReference type="EMBL" id="MCY8315302.1"/>
    </source>
</evidence>
<accession>A0AAP3CGB5</accession>